<gene>
    <name evidence="3" type="ORF">NQ314_015291</name>
</gene>
<organism evidence="3 4">
    <name type="scientific">Rhamnusium bicolor</name>
    <dbReference type="NCBI Taxonomy" id="1586634"/>
    <lineage>
        <taxon>Eukaryota</taxon>
        <taxon>Metazoa</taxon>
        <taxon>Ecdysozoa</taxon>
        <taxon>Arthropoda</taxon>
        <taxon>Hexapoda</taxon>
        <taxon>Insecta</taxon>
        <taxon>Pterygota</taxon>
        <taxon>Neoptera</taxon>
        <taxon>Endopterygota</taxon>
        <taxon>Coleoptera</taxon>
        <taxon>Polyphaga</taxon>
        <taxon>Cucujiformia</taxon>
        <taxon>Chrysomeloidea</taxon>
        <taxon>Cerambycidae</taxon>
        <taxon>Lepturinae</taxon>
        <taxon>Rhagiini</taxon>
        <taxon>Rhamnusium</taxon>
    </lineage>
</organism>
<dbReference type="PANTHER" id="PTHR15350:SF2">
    <property type="entry name" value="EUKARYOTIC TRANSLATION INITIATION FACTOR 3 SUBUNIT M"/>
    <property type="match status" value="1"/>
</dbReference>
<proteinExistence type="inferred from homology"/>
<dbReference type="GO" id="GO:0005852">
    <property type="term" value="C:eukaryotic translation initiation factor 3 complex"/>
    <property type="evidence" value="ECO:0007669"/>
    <property type="project" value="TreeGrafter"/>
</dbReference>
<dbReference type="Proteomes" id="UP001162156">
    <property type="component" value="Unassembled WGS sequence"/>
</dbReference>
<comment type="similarity">
    <text evidence="1">Belongs to the CSN7/EIF3M family. CSN7 subfamily.</text>
</comment>
<evidence type="ECO:0000256" key="1">
    <source>
        <dbReference type="ARBA" id="ARBA00008482"/>
    </source>
</evidence>
<dbReference type="AlphaFoldDB" id="A0AAV8WZ12"/>
<dbReference type="Pfam" id="PF01399">
    <property type="entry name" value="PCI"/>
    <property type="match status" value="1"/>
</dbReference>
<dbReference type="InterPro" id="IPR036390">
    <property type="entry name" value="WH_DNA-bd_sf"/>
</dbReference>
<dbReference type="InterPro" id="IPR000717">
    <property type="entry name" value="PCI_dom"/>
</dbReference>
<evidence type="ECO:0000313" key="3">
    <source>
        <dbReference type="EMBL" id="KAJ8931759.1"/>
    </source>
</evidence>
<comment type="caution">
    <text evidence="3">The sequence shown here is derived from an EMBL/GenBank/DDBJ whole genome shotgun (WGS) entry which is preliminary data.</text>
</comment>
<dbReference type="EMBL" id="JANEYF010004235">
    <property type="protein sequence ID" value="KAJ8931759.1"/>
    <property type="molecule type" value="Genomic_DNA"/>
</dbReference>
<dbReference type="PROSITE" id="PS50250">
    <property type="entry name" value="PCI"/>
    <property type="match status" value="1"/>
</dbReference>
<feature type="domain" description="PCI" evidence="2">
    <location>
        <begin position="73"/>
        <end position="235"/>
    </location>
</feature>
<evidence type="ECO:0000313" key="4">
    <source>
        <dbReference type="Proteomes" id="UP001162156"/>
    </source>
</evidence>
<dbReference type="InterPro" id="IPR040750">
    <property type="entry name" value="eIF3m_C_helix"/>
</dbReference>
<accession>A0AAV8WZ12</accession>
<dbReference type="Pfam" id="PF18005">
    <property type="entry name" value="eIF3m_C_helix"/>
    <property type="match status" value="1"/>
</dbReference>
<dbReference type="InterPro" id="IPR045237">
    <property type="entry name" value="COPS7/eIF3m"/>
</dbReference>
<sequence>MQVPPVFIDMSLEDQAQELRVYLKSLGAEISEEKISERSWLQIPLERSENIILAFCEKLTKAQGPKLGLVCLRAEQAALVMIELLGTYTDKNASHAREDAIRCIASALADPKTFLLDPLLSLKPVRFLEGELIHDLLNIFVSENLAAYLKFYQEHKEFVTTQGLNHEQNMQKMRLLSFMQLAESSPEISFDVIEQELQMQPDEVEGFIIEVLKTKLVRARMDQAARKVFVSSTMHRTFGRAQWQQLRDLLHSWRGNLSSVQEGMKSITAAQLELLNQQ</sequence>
<dbReference type="SMART" id="SM00088">
    <property type="entry name" value="PINT"/>
    <property type="match status" value="1"/>
</dbReference>
<reference evidence="3" key="1">
    <citation type="journal article" date="2023" name="Insect Mol. Biol.">
        <title>Genome sequencing provides insights into the evolution of gene families encoding plant cell wall-degrading enzymes in longhorned beetles.</title>
        <authorList>
            <person name="Shin N.R."/>
            <person name="Okamura Y."/>
            <person name="Kirsch R."/>
            <person name="Pauchet Y."/>
        </authorList>
    </citation>
    <scope>NUCLEOTIDE SEQUENCE</scope>
    <source>
        <strain evidence="3">RBIC_L_NR</strain>
    </source>
</reference>
<keyword evidence="4" id="KW-1185">Reference proteome</keyword>
<evidence type="ECO:0000259" key="2">
    <source>
        <dbReference type="PROSITE" id="PS50250"/>
    </source>
</evidence>
<dbReference type="PANTHER" id="PTHR15350">
    <property type="entry name" value="COP9 SIGNALOSOME COMPLEX SUBUNIT 7/DENDRITIC CELL PROTEIN GA17"/>
    <property type="match status" value="1"/>
</dbReference>
<dbReference type="GO" id="GO:0002183">
    <property type="term" value="P:cytoplasmic translational initiation"/>
    <property type="evidence" value="ECO:0007669"/>
    <property type="project" value="TreeGrafter"/>
</dbReference>
<name>A0AAV8WZ12_9CUCU</name>
<protein>
    <recommendedName>
        <fullName evidence="2">PCI domain-containing protein</fullName>
    </recommendedName>
</protein>
<dbReference type="SUPFAM" id="SSF46785">
    <property type="entry name" value="Winged helix' DNA-binding domain"/>
    <property type="match status" value="1"/>
</dbReference>